<gene>
    <name evidence="1" type="ORF">POF43_019190</name>
</gene>
<accession>A0ABT6W5M6</accession>
<organism evidence="1 2">
    <name type="scientific">Streptantibioticus silvisoli</name>
    <dbReference type="NCBI Taxonomy" id="2705255"/>
    <lineage>
        <taxon>Bacteria</taxon>
        <taxon>Bacillati</taxon>
        <taxon>Actinomycetota</taxon>
        <taxon>Actinomycetes</taxon>
        <taxon>Kitasatosporales</taxon>
        <taxon>Streptomycetaceae</taxon>
        <taxon>Streptantibioticus</taxon>
    </lineage>
</organism>
<dbReference type="Proteomes" id="UP001156398">
    <property type="component" value="Unassembled WGS sequence"/>
</dbReference>
<comment type="caution">
    <text evidence="1">The sequence shown here is derived from an EMBL/GenBank/DDBJ whole genome shotgun (WGS) entry which is preliminary data.</text>
</comment>
<evidence type="ECO:0000313" key="1">
    <source>
        <dbReference type="EMBL" id="MDI5964821.1"/>
    </source>
</evidence>
<dbReference type="RefSeq" id="WP_271323179.1">
    <property type="nucleotide sequence ID" value="NZ_JAAGKO020000027.1"/>
</dbReference>
<evidence type="ECO:0000313" key="2">
    <source>
        <dbReference type="Proteomes" id="UP001156398"/>
    </source>
</evidence>
<sequence>MTKRTRTDAPSTALAEDIRNHGYAVLQTRIERVPGHHRADQCTELDGERRCTRPATLVTFAIDELTSEGENATGVHYARNEDDAIVRIPSCDAHRCEASHDLFFVLTGRERPDGIRAFDFPGQHLNWL</sequence>
<protein>
    <submittedName>
        <fullName evidence="1">Uncharacterized protein</fullName>
    </submittedName>
</protein>
<dbReference type="EMBL" id="JAAGKO020000027">
    <property type="protein sequence ID" value="MDI5964821.1"/>
    <property type="molecule type" value="Genomic_DNA"/>
</dbReference>
<proteinExistence type="predicted"/>
<name>A0ABT6W5M6_9ACTN</name>
<reference evidence="1 2" key="1">
    <citation type="submission" date="2023-05" db="EMBL/GenBank/DDBJ databases">
        <title>Streptantibioticus silvisoli sp. nov., acidotolerant actinomycetes 1 from pine litter.</title>
        <authorList>
            <person name="Swiecimska M."/>
            <person name="Golinska P."/>
            <person name="Sangal V."/>
            <person name="Wachnowicz B."/>
            <person name="Goodfellow M."/>
        </authorList>
    </citation>
    <scope>NUCLEOTIDE SEQUENCE [LARGE SCALE GENOMIC DNA]</scope>
    <source>
        <strain evidence="1 2">SL54</strain>
    </source>
</reference>
<keyword evidence="2" id="KW-1185">Reference proteome</keyword>